<keyword evidence="2" id="KW-1185">Reference proteome</keyword>
<name>A0A9N8H576_9STRA</name>
<reference evidence="1" key="1">
    <citation type="submission" date="2020-06" db="EMBL/GenBank/DDBJ databases">
        <authorList>
            <consortium name="Plant Systems Biology data submission"/>
        </authorList>
    </citation>
    <scope>NUCLEOTIDE SEQUENCE</scope>
    <source>
        <strain evidence="1">D6</strain>
    </source>
</reference>
<evidence type="ECO:0000313" key="1">
    <source>
        <dbReference type="EMBL" id="CAB9497398.1"/>
    </source>
</evidence>
<dbReference type="InterPro" id="IPR012292">
    <property type="entry name" value="Globin/Proto"/>
</dbReference>
<organism evidence="1 2">
    <name type="scientific">Seminavis robusta</name>
    <dbReference type="NCBI Taxonomy" id="568900"/>
    <lineage>
        <taxon>Eukaryota</taxon>
        <taxon>Sar</taxon>
        <taxon>Stramenopiles</taxon>
        <taxon>Ochrophyta</taxon>
        <taxon>Bacillariophyta</taxon>
        <taxon>Bacillariophyceae</taxon>
        <taxon>Bacillariophycidae</taxon>
        <taxon>Naviculales</taxon>
        <taxon>Naviculaceae</taxon>
        <taxon>Seminavis</taxon>
    </lineage>
</organism>
<dbReference type="EMBL" id="CAICTM010000019">
    <property type="protein sequence ID" value="CAB9497398.1"/>
    <property type="molecule type" value="Genomic_DNA"/>
</dbReference>
<proteinExistence type="predicted"/>
<dbReference type="Gene3D" id="1.10.490.10">
    <property type="entry name" value="Globins"/>
    <property type="match status" value="1"/>
</dbReference>
<accession>A0A9N8H576</accession>
<protein>
    <submittedName>
        <fullName evidence="1">Bacterial-like globin</fullName>
    </submittedName>
</protein>
<dbReference type="InterPro" id="IPR009050">
    <property type="entry name" value="Globin-like_sf"/>
</dbReference>
<evidence type="ECO:0000313" key="2">
    <source>
        <dbReference type="Proteomes" id="UP001153069"/>
    </source>
</evidence>
<dbReference type="OrthoDB" id="2155372at2759"/>
<dbReference type="GO" id="GO:0020037">
    <property type="term" value="F:heme binding"/>
    <property type="evidence" value="ECO:0007669"/>
    <property type="project" value="InterPro"/>
</dbReference>
<dbReference type="AlphaFoldDB" id="A0A9N8H576"/>
<dbReference type="CDD" id="cd00454">
    <property type="entry name" value="TrHb1_N"/>
    <property type="match status" value="1"/>
</dbReference>
<sequence>MTASKTLYEKMGGDLGVQHFMESLYEETLKDEVMKRLFANSSIPVLISHQIKLYRVLFGPEEERPDPDVVVDYMLMTHARIFRDLGLNEDHFDTIATCFVEGLQNMQAEQDVIDECLVLLGPLREVFAYGAQLAGEEKELTPEEKESLPEATAGTMRSNEPSLLPQAPSIKVPGWLSGVLRKHSQESNVRAWTCALTTTFGEEDLEVADTYLSMPYMHLHVYNLVLLQLAFLPKSKEQEKHRLLKMIKYPQGERNDPICLVLWKRMIDGFAKTCKAMQLDENKLIKASDRLHSYNKYFPNSESPKIVGGVKVPHLLTGQISHFQVVEASEEDEITVASSELTVASSDCSSEMFKQEKRRSFIKPSTSLGPKTSFGPKTSLAQSMLRWFKGNKSGRLSQSSKSQSV</sequence>
<dbReference type="Proteomes" id="UP001153069">
    <property type="component" value="Unassembled WGS sequence"/>
</dbReference>
<dbReference type="GO" id="GO:0019825">
    <property type="term" value="F:oxygen binding"/>
    <property type="evidence" value="ECO:0007669"/>
    <property type="project" value="InterPro"/>
</dbReference>
<comment type="caution">
    <text evidence="1">The sequence shown here is derived from an EMBL/GenBank/DDBJ whole genome shotgun (WGS) entry which is preliminary data.</text>
</comment>
<dbReference type="SUPFAM" id="SSF46458">
    <property type="entry name" value="Globin-like"/>
    <property type="match status" value="1"/>
</dbReference>
<gene>
    <name evidence="1" type="ORF">SEMRO_19_G013490.1</name>
</gene>